<accession>A0A0D3IVE3</accession>
<evidence type="ECO:0000313" key="3">
    <source>
        <dbReference type="Proteomes" id="UP000013827"/>
    </source>
</evidence>
<dbReference type="Proteomes" id="UP000013827">
    <property type="component" value="Unassembled WGS sequence"/>
</dbReference>
<dbReference type="PaxDb" id="2903-EOD15228"/>
<sequence length="91" mass="9900">MKVLPSLPWAGGEQFNAAAQDEGTFAEWLDELPIEVATATARLLKHHARSGAWIEIHPGSPSQAPRAGRDRDRGPSLEPELPIRRAGAVRL</sequence>
<reference evidence="3" key="1">
    <citation type="journal article" date="2013" name="Nature">
        <title>Pan genome of the phytoplankton Emiliania underpins its global distribution.</title>
        <authorList>
            <person name="Read B.A."/>
            <person name="Kegel J."/>
            <person name="Klute M.J."/>
            <person name="Kuo A."/>
            <person name="Lefebvre S.C."/>
            <person name="Maumus F."/>
            <person name="Mayer C."/>
            <person name="Miller J."/>
            <person name="Monier A."/>
            <person name="Salamov A."/>
            <person name="Young J."/>
            <person name="Aguilar M."/>
            <person name="Claverie J.M."/>
            <person name="Frickenhaus S."/>
            <person name="Gonzalez K."/>
            <person name="Herman E.K."/>
            <person name="Lin Y.C."/>
            <person name="Napier J."/>
            <person name="Ogata H."/>
            <person name="Sarno A.F."/>
            <person name="Shmutz J."/>
            <person name="Schroeder D."/>
            <person name="de Vargas C."/>
            <person name="Verret F."/>
            <person name="von Dassow P."/>
            <person name="Valentin K."/>
            <person name="Van de Peer Y."/>
            <person name="Wheeler G."/>
            <person name="Dacks J.B."/>
            <person name="Delwiche C.F."/>
            <person name="Dyhrman S.T."/>
            <person name="Glockner G."/>
            <person name="John U."/>
            <person name="Richards T."/>
            <person name="Worden A.Z."/>
            <person name="Zhang X."/>
            <person name="Grigoriev I.V."/>
            <person name="Allen A.E."/>
            <person name="Bidle K."/>
            <person name="Borodovsky M."/>
            <person name="Bowler C."/>
            <person name="Brownlee C."/>
            <person name="Cock J.M."/>
            <person name="Elias M."/>
            <person name="Gladyshev V.N."/>
            <person name="Groth M."/>
            <person name="Guda C."/>
            <person name="Hadaegh A."/>
            <person name="Iglesias-Rodriguez M.D."/>
            <person name="Jenkins J."/>
            <person name="Jones B.M."/>
            <person name="Lawson T."/>
            <person name="Leese F."/>
            <person name="Lindquist E."/>
            <person name="Lobanov A."/>
            <person name="Lomsadze A."/>
            <person name="Malik S.B."/>
            <person name="Marsh M.E."/>
            <person name="Mackinder L."/>
            <person name="Mock T."/>
            <person name="Mueller-Roeber B."/>
            <person name="Pagarete A."/>
            <person name="Parker M."/>
            <person name="Probert I."/>
            <person name="Quesneville H."/>
            <person name="Raines C."/>
            <person name="Rensing S.A."/>
            <person name="Riano-Pachon D.M."/>
            <person name="Richier S."/>
            <person name="Rokitta S."/>
            <person name="Shiraiwa Y."/>
            <person name="Soanes D.M."/>
            <person name="van der Giezen M."/>
            <person name="Wahlund T.M."/>
            <person name="Williams B."/>
            <person name="Wilson W."/>
            <person name="Wolfe G."/>
            <person name="Wurch L.L."/>
        </authorList>
    </citation>
    <scope>NUCLEOTIDE SEQUENCE</scope>
</reference>
<reference evidence="2" key="2">
    <citation type="submission" date="2024-10" db="UniProtKB">
        <authorList>
            <consortium name="EnsemblProtists"/>
        </authorList>
    </citation>
    <scope>IDENTIFICATION</scope>
</reference>
<protein>
    <submittedName>
        <fullName evidence="2">Uncharacterized protein</fullName>
    </submittedName>
</protein>
<dbReference type="RefSeq" id="XP_005767657.1">
    <property type="nucleotide sequence ID" value="XM_005767600.1"/>
</dbReference>
<dbReference type="GeneID" id="17261385"/>
<dbReference type="AlphaFoldDB" id="A0A0D3IVE3"/>
<dbReference type="HOGENOM" id="CLU_2431615_0_0_1"/>
<organism evidence="2 3">
    <name type="scientific">Emiliania huxleyi (strain CCMP1516)</name>
    <dbReference type="NCBI Taxonomy" id="280463"/>
    <lineage>
        <taxon>Eukaryota</taxon>
        <taxon>Haptista</taxon>
        <taxon>Haptophyta</taxon>
        <taxon>Prymnesiophyceae</taxon>
        <taxon>Isochrysidales</taxon>
        <taxon>Noelaerhabdaceae</taxon>
        <taxon>Emiliania</taxon>
    </lineage>
</organism>
<name>A0A0D3IVE3_EMIH1</name>
<proteinExistence type="predicted"/>
<keyword evidence="3" id="KW-1185">Reference proteome</keyword>
<evidence type="ECO:0000256" key="1">
    <source>
        <dbReference type="SAM" id="MobiDB-lite"/>
    </source>
</evidence>
<evidence type="ECO:0000313" key="2">
    <source>
        <dbReference type="EnsemblProtists" id="EOD15228"/>
    </source>
</evidence>
<feature type="region of interest" description="Disordered" evidence="1">
    <location>
        <begin position="54"/>
        <end position="91"/>
    </location>
</feature>
<dbReference type="KEGG" id="ehx:EMIHUDRAFT_245911"/>
<dbReference type="EnsemblProtists" id="EOD15228">
    <property type="protein sequence ID" value="EOD15228"/>
    <property type="gene ID" value="EMIHUDRAFT_245911"/>
</dbReference>